<evidence type="ECO:0000256" key="1">
    <source>
        <dbReference type="SAM" id="Phobius"/>
    </source>
</evidence>
<evidence type="ECO:0000313" key="3">
    <source>
        <dbReference type="Proteomes" id="UP000254893"/>
    </source>
</evidence>
<name>A0A380BC24_SPHSI</name>
<gene>
    <name evidence="2" type="ORF">NCTC11388_00458</name>
</gene>
<feature type="transmembrane region" description="Helical" evidence="1">
    <location>
        <begin position="12"/>
        <end position="38"/>
    </location>
</feature>
<reference evidence="2 3" key="1">
    <citation type="submission" date="2018-06" db="EMBL/GenBank/DDBJ databases">
        <authorList>
            <consortium name="Pathogen Informatics"/>
            <person name="Doyle S."/>
        </authorList>
    </citation>
    <scope>NUCLEOTIDE SEQUENCE [LARGE SCALE GENOMIC DNA]</scope>
    <source>
        <strain evidence="2 3">NCTC11388</strain>
    </source>
</reference>
<evidence type="ECO:0000313" key="2">
    <source>
        <dbReference type="EMBL" id="SUI97834.1"/>
    </source>
</evidence>
<accession>A0A380BC24</accession>
<proteinExistence type="predicted"/>
<sequence length="45" mass="5506">MQSFVFMILKIIFVLTFFNKMFLSALLTRFLAMMYLYLRRQIFSA</sequence>
<keyword evidence="1" id="KW-0812">Transmembrane</keyword>
<protein>
    <submittedName>
        <fullName evidence="2">Uncharacterized protein</fullName>
    </submittedName>
</protein>
<dbReference type="Proteomes" id="UP000254893">
    <property type="component" value="Unassembled WGS sequence"/>
</dbReference>
<dbReference type="EMBL" id="UGYW01000001">
    <property type="protein sequence ID" value="SUI97834.1"/>
    <property type="molecule type" value="Genomic_DNA"/>
</dbReference>
<dbReference type="AlphaFoldDB" id="A0A380BC24"/>
<organism evidence="2 3">
    <name type="scientific">Sphingobacterium spiritivorum</name>
    <name type="common">Flavobacterium spiritivorum</name>
    <dbReference type="NCBI Taxonomy" id="258"/>
    <lineage>
        <taxon>Bacteria</taxon>
        <taxon>Pseudomonadati</taxon>
        <taxon>Bacteroidota</taxon>
        <taxon>Sphingobacteriia</taxon>
        <taxon>Sphingobacteriales</taxon>
        <taxon>Sphingobacteriaceae</taxon>
        <taxon>Sphingobacterium</taxon>
    </lineage>
</organism>
<keyword evidence="1" id="KW-1133">Transmembrane helix</keyword>
<keyword evidence="1" id="KW-0472">Membrane</keyword>